<keyword evidence="1" id="KW-1133">Transmembrane helix</keyword>
<dbReference type="Proteomes" id="UP000005233">
    <property type="component" value="Chromosome"/>
</dbReference>
<dbReference type="OrthoDB" id="383998at2157"/>
<keyword evidence="3" id="KW-1185">Reference proteome</keyword>
<keyword evidence="1" id="KW-0472">Membrane</keyword>
<dbReference type="EMBL" id="CP003243">
    <property type="protein sequence ID" value="AFC99790.1"/>
    <property type="molecule type" value="Genomic_DNA"/>
</dbReference>
<dbReference type="eggNOG" id="arCOG11668">
    <property type="taxonomic scope" value="Archaea"/>
</dbReference>
<reference evidence="2 3" key="1">
    <citation type="journal article" date="2012" name="J. Bacteriol.">
        <title>Complete genome sequence of a thermophilic methanogen, Methanocella conradii HZ254, isolated from Chinese rice field soil.</title>
        <authorList>
            <person name="Lu Z."/>
            <person name="Lu Y."/>
        </authorList>
    </citation>
    <scope>NUCLEOTIDE SEQUENCE [LARGE SCALE GENOMIC DNA]</scope>
    <source>
        <strain evidence="3">DSM 24694 / JCM 17849 / CGMCC 1.5162 / HZ254</strain>
    </source>
</reference>
<dbReference type="AlphaFoldDB" id="H8I5X3"/>
<feature type="transmembrane region" description="Helical" evidence="1">
    <location>
        <begin position="36"/>
        <end position="53"/>
    </location>
</feature>
<dbReference type="GeneID" id="11971159"/>
<protein>
    <submittedName>
        <fullName evidence="2">Uncharacterized protein</fullName>
    </submittedName>
</protein>
<dbReference type="KEGG" id="mez:Mtc_1034"/>
<dbReference type="HOGENOM" id="CLU_2766042_0_0_2"/>
<dbReference type="STRING" id="1041930.Mtc_1034"/>
<gene>
    <name evidence="2" type="ordered locus">Mtc_1034</name>
</gene>
<accession>H8I5X3</accession>
<name>H8I5X3_METCZ</name>
<organism evidence="2 3">
    <name type="scientific">Methanocella conradii (strain DSM 24694 / JCM 17849 / CGMCC 1.5162 / HZ254)</name>
    <dbReference type="NCBI Taxonomy" id="1041930"/>
    <lineage>
        <taxon>Archaea</taxon>
        <taxon>Methanobacteriati</taxon>
        <taxon>Methanobacteriota</taxon>
        <taxon>Stenosarchaea group</taxon>
        <taxon>Methanomicrobia</taxon>
        <taxon>Methanocellales</taxon>
        <taxon>Methanocellaceae</taxon>
        <taxon>Methanocella</taxon>
    </lineage>
</organism>
<proteinExistence type="predicted"/>
<keyword evidence="1" id="KW-0812">Transmembrane</keyword>
<sequence length="69" mass="7387">MNARGSLIICLMLIVSSILALPASIRLGVGSDLATATSYLALLCGIWAAFMTVKAEMESNKERAFQKKP</sequence>
<evidence type="ECO:0000256" key="1">
    <source>
        <dbReference type="SAM" id="Phobius"/>
    </source>
</evidence>
<evidence type="ECO:0000313" key="3">
    <source>
        <dbReference type="Proteomes" id="UP000005233"/>
    </source>
</evidence>
<dbReference type="RefSeq" id="WP_014405628.1">
    <property type="nucleotide sequence ID" value="NC_017034.1"/>
</dbReference>
<evidence type="ECO:0000313" key="2">
    <source>
        <dbReference type="EMBL" id="AFC99790.1"/>
    </source>
</evidence>